<organism evidence="1 2">
    <name type="scientific">Dorcoceras hygrometricum</name>
    <dbReference type="NCBI Taxonomy" id="472368"/>
    <lineage>
        <taxon>Eukaryota</taxon>
        <taxon>Viridiplantae</taxon>
        <taxon>Streptophyta</taxon>
        <taxon>Embryophyta</taxon>
        <taxon>Tracheophyta</taxon>
        <taxon>Spermatophyta</taxon>
        <taxon>Magnoliopsida</taxon>
        <taxon>eudicotyledons</taxon>
        <taxon>Gunneridae</taxon>
        <taxon>Pentapetalae</taxon>
        <taxon>asterids</taxon>
        <taxon>lamiids</taxon>
        <taxon>Lamiales</taxon>
        <taxon>Gesneriaceae</taxon>
        <taxon>Didymocarpoideae</taxon>
        <taxon>Trichosporeae</taxon>
        <taxon>Loxocarpinae</taxon>
        <taxon>Dorcoceras</taxon>
    </lineage>
</organism>
<dbReference type="AlphaFoldDB" id="A0A2Z7CUI2"/>
<dbReference type="EMBL" id="KQ992345">
    <property type="protein sequence ID" value="KZV50731.1"/>
    <property type="molecule type" value="Genomic_DNA"/>
</dbReference>
<gene>
    <name evidence="1" type="ORF">F511_20058</name>
</gene>
<keyword evidence="2" id="KW-1185">Reference proteome</keyword>
<dbReference type="Proteomes" id="UP000250235">
    <property type="component" value="Unassembled WGS sequence"/>
</dbReference>
<accession>A0A2Z7CUI2</accession>
<protein>
    <submittedName>
        <fullName evidence="1">Uncharacterized protein</fullName>
    </submittedName>
</protein>
<name>A0A2Z7CUI2_9LAMI</name>
<evidence type="ECO:0000313" key="2">
    <source>
        <dbReference type="Proteomes" id="UP000250235"/>
    </source>
</evidence>
<proteinExistence type="predicted"/>
<sequence>MVKRLATSPHDPPGITDSACKNQSVMVSVQYGPFNTNIPIRSTTIGKSRVARDPMTMHTSRRSNSDIACVTSRGVILRYDVVDISCNDIVLIAKCCDWILVAIGFLLQLDSCCDWLLLRLVVASAE</sequence>
<reference evidence="1 2" key="1">
    <citation type="journal article" date="2015" name="Proc. Natl. Acad. Sci. U.S.A.">
        <title>The resurrection genome of Boea hygrometrica: A blueprint for survival of dehydration.</title>
        <authorList>
            <person name="Xiao L."/>
            <person name="Yang G."/>
            <person name="Zhang L."/>
            <person name="Yang X."/>
            <person name="Zhao S."/>
            <person name="Ji Z."/>
            <person name="Zhou Q."/>
            <person name="Hu M."/>
            <person name="Wang Y."/>
            <person name="Chen M."/>
            <person name="Xu Y."/>
            <person name="Jin H."/>
            <person name="Xiao X."/>
            <person name="Hu G."/>
            <person name="Bao F."/>
            <person name="Hu Y."/>
            <person name="Wan P."/>
            <person name="Li L."/>
            <person name="Deng X."/>
            <person name="Kuang T."/>
            <person name="Xiang C."/>
            <person name="Zhu J.K."/>
            <person name="Oliver M.J."/>
            <person name="He Y."/>
        </authorList>
    </citation>
    <scope>NUCLEOTIDE SEQUENCE [LARGE SCALE GENOMIC DNA]</scope>
    <source>
        <strain evidence="2">cv. XS01</strain>
    </source>
</reference>
<evidence type="ECO:0000313" key="1">
    <source>
        <dbReference type="EMBL" id="KZV50731.1"/>
    </source>
</evidence>